<evidence type="ECO:0000259" key="10">
    <source>
        <dbReference type="PROSITE" id="PS50011"/>
    </source>
</evidence>
<reference evidence="11 12" key="1">
    <citation type="journal article" date="2022" name="Nat. Plants">
        <title>Genomes of leafy and leafless Platanthera orchids illuminate the evolution of mycoheterotrophy.</title>
        <authorList>
            <person name="Li M.H."/>
            <person name="Liu K.W."/>
            <person name="Li Z."/>
            <person name="Lu H.C."/>
            <person name="Ye Q.L."/>
            <person name="Zhang D."/>
            <person name="Wang J.Y."/>
            <person name="Li Y.F."/>
            <person name="Zhong Z.M."/>
            <person name="Liu X."/>
            <person name="Yu X."/>
            <person name="Liu D.K."/>
            <person name="Tu X.D."/>
            <person name="Liu B."/>
            <person name="Hao Y."/>
            <person name="Liao X.Y."/>
            <person name="Jiang Y.T."/>
            <person name="Sun W.H."/>
            <person name="Chen J."/>
            <person name="Chen Y.Q."/>
            <person name="Ai Y."/>
            <person name="Zhai J.W."/>
            <person name="Wu S.S."/>
            <person name="Zhou Z."/>
            <person name="Hsiao Y.Y."/>
            <person name="Wu W.L."/>
            <person name="Chen Y.Y."/>
            <person name="Lin Y.F."/>
            <person name="Hsu J.L."/>
            <person name="Li C.Y."/>
            <person name="Wang Z.W."/>
            <person name="Zhao X."/>
            <person name="Zhong W.Y."/>
            <person name="Ma X.K."/>
            <person name="Ma L."/>
            <person name="Huang J."/>
            <person name="Chen G.Z."/>
            <person name="Huang M.Z."/>
            <person name="Huang L."/>
            <person name="Peng D.H."/>
            <person name="Luo Y.B."/>
            <person name="Zou S.Q."/>
            <person name="Chen S.P."/>
            <person name="Lan S."/>
            <person name="Tsai W.C."/>
            <person name="Van de Peer Y."/>
            <person name="Liu Z.J."/>
        </authorList>
    </citation>
    <scope>NUCLEOTIDE SEQUENCE [LARGE SCALE GENOMIC DNA]</scope>
    <source>
        <strain evidence="11">Lor288</strain>
    </source>
</reference>
<evidence type="ECO:0000256" key="7">
    <source>
        <dbReference type="PROSITE-ProRule" id="PRU10141"/>
    </source>
</evidence>
<keyword evidence="2" id="KW-0433">Leucine-rich repeat</keyword>
<dbReference type="CDD" id="cd14066">
    <property type="entry name" value="STKc_IRAK"/>
    <property type="match status" value="1"/>
</dbReference>
<feature type="signal peptide" evidence="9">
    <location>
        <begin position="1"/>
        <end position="23"/>
    </location>
</feature>
<dbReference type="SUPFAM" id="SSF56112">
    <property type="entry name" value="Protein kinase-like (PK-like)"/>
    <property type="match status" value="1"/>
</dbReference>
<protein>
    <submittedName>
        <fullName evidence="11">Leucine-rich repeat receptor-like protein kinase</fullName>
    </submittedName>
</protein>
<dbReference type="InterPro" id="IPR017441">
    <property type="entry name" value="Protein_kinase_ATP_BS"/>
</dbReference>
<evidence type="ECO:0000256" key="4">
    <source>
        <dbReference type="ARBA" id="ARBA00022737"/>
    </source>
</evidence>
<evidence type="ECO:0000256" key="9">
    <source>
        <dbReference type="SAM" id="SignalP"/>
    </source>
</evidence>
<keyword evidence="7" id="KW-0067">ATP-binding</keyword>
<dbReference type="SMART" id="SM00369">
    <property type="entry name" value="LRR_TYP"/>
    <property type="match status" value="8"/>
</dbReference>
<keyword evidence="3 8" id="KW-0812">Transmembrane</keyword>
<dbReference type="PANTHER" id="PTHR48010:SF19">
    <property type="entry name" value="PROTEIN KINASE DOMAIN-CONTAINING PROTEIN"/>
    <property type="match status" value="1"/>
</dbReference>
<feature type="transmembrane region" description="Helical" evidence="8">
    <location>
        <begin position="608"/>
        <end position="633"/>
    </location>
</feature>
<dbReference type="PANTHER" id="PTHR48010">
    <property type="entry name" value="OS05G0588300 PROTEIN"/>
    <property type="match status" value="1"/>
</dbReference>
<evidence type="ECO:0000256" key="5">
    <source>
        <dbReference type="ARBA" id="ARBA00022989"/>
    </source>
</evidence>
<keyword evidence="5 8" id="KW-1133">Transmembrane helix</keyword>
<dbReference type="Pfam" id="PF13855">
    <property type="entry name" value="LRR_8"/>
    <property type="match status" value="1"/>
</dbReference>
<keyword evidence="12" id="KW-1185">Reference proteome</keyword>
<comment type="caution">
    <text evidence="11">The sequence shown here is derived from an EMBL/GenBank/DDBJ whole genome shotgun (WGS) entry which is preliminary data.</text>
</comment>
<keyword evidence="6 8" id="KW-0472">Membrane</keyword>
<dbReference type="InterPro" id="IPR001611">
    <property type="entry name" value="Leu-rich_rpt"/>
</dbReference>
<dbReference type="Gene3D" id="1.10.510.10">
    <property type="entry name" value="Transferase(Phosphotransferase) domain 1"/>
    <property type="match status" value="1"/>
</dbReference>
<dbReference type="Pfam" id="PF00560">
    <property type="entry name" value="LRR_1"/>
    <property type="match status" value="6"/>
</dbReference>
<dbReference type="PROSITE" id="PS00107">
    <property type="entry name" value="PROTEIN_KINASE_ATP"/>
    <property type="match status" value="1"/>
</dbReference>
<organism evidence="11 12">
    <name type="scientific">Platanthera guangdongensis</name>
    <dbReference type="NCBI Taxonomy" id="2320717"/>
    <lineage>
        <taxon>Eukaryota</taxon>
        <taxon>Viridiplantae</taxon>
        <taxon>Streptophyta</taxon>
        <taxon>Embryophyta</taxon>
        <taxon>Tracheophyta</taxon>
        <taxon>Spermatophyta</taxon>
        <taxon>Magnoliopsida</taxon>
        <taxon>Liliopsida</taxon>
        <taxon>Asparagales</taxon>
        <taxon>Orchidaceae</taxon>
        <taxon>Orchidoideae</taxon>
        <taxon>Orchideae</taxon>
        <taxon>Orchidinae</taxon>
        <taxon>Platanthera</taxon>
    </lineage>
</organism>
<keyword evidence="4" id="KW-0677">Repeat</keyword>
<accession>A0ABR2M8P5</accession>
<evidence type="ECO:0000313" key="11">
    <source>
        <dbReference type="EMBL" id="KAK8960005.1"/>
    </source>
</evidence>
<feature type="binding site" evidence="7">
    <location>
        <position position="716"/>
    </location>
    <ligand>
        <name>ATP</name>
        <dbReference type="ChEBI" id="CHEBI:30616"/>
    </ligand>
</feature>
<comment type="subcellular location">
    <subcellularLocation>
        <location evidence="1">Cell membrane</location>
        <topology evidence="1">Single-pass membrane protein</topology>
    </subcellularLocation>
</comment>
<dbReference type="InterPro" id="IPR011009">
    <property type="entry name" value="Kinase-like_dom_sf"/>
</dbReference>
<evidence type="ECO:0000256" key="1">
    <source>
        <dbReference type="ARBA" id="ARBA00004162"/>
    </source>
</evidence>
<feature type="domain" description="Protein kinase" evidence="10">
    <location>
        <begin position="686"/>
        <end position="959"/>
    </location>
</feature>
<dbReference type="Gene3D" id="3.80.10.10">
    <property type="entry name" value="Ribonuclease Inhibitor"/>
    <property type="match status" value="4"/>
</dbReference>
<dbReference type="SUPFAM" id="SSF52058">
    <property type="entry name" value="L domain-like"/>
    <property type="match status" value="3"/>
</dbReference>
<name>A0ABR2M8P5_9ASPA</name>
<keyword evidence="7" id="KW-0547">Nucleotide-binding</keyword>
<dbReference type="Pfam" id="PF07714">
    <property type="entry name" value="PK_Tyr_Ser-Thr"/>
    <property type="match status" value="1"/>
</dbReference>
<evidence type="ECO:0000256" key="8">
    <source>
        <dbReference type="SAM" id="Phobius"/>
    </source>
</evidence>
<gene>
    <name evidence="11" type="ORF">KSP40_PGU014999</name>
</gene>
<feature type="chain" id="PRO_5045909237" evidence="9">
    <location>
        <begin position="24"/>
        <end position="971"/>
    </location>
</feature>
<dbReference type="InterPro" id="IPR001245">
    <property type="entry name" value="Ser-Thr/Tyr_kinase_cat_dom"/>
</dbReference>
<dbReference type="Pfam" id="PF08263">
    <property type="entry name" value="LRRNT_2"/>
    <property type="match status" value="1"/>
</dbReference>
<dbReference type="InterPro" id="IPR013210">
    <property type="entry name" value="LRR_N_plant-typ"/>
</dbReference>
<dbReference type="PROSITE" id="PS50011">
    <property type="entry name" value="PROTEIN_KINASE_DOM"/>
    <property type="match status" value="1"/>
</dbReference>
<evidence type="ECO:0000313" key="12">
    <source>
        <dbReference type="Proteomes" id="UP001412067"/>
    </source>
</evidence>
<evidence type="ECO:0000256" key="3">
    <source>
        <dbReference type="ARBA" id="ARBA00022692"/>
    </source>
</evidence>
<dbReference type="PRINTS" id="PR00019">
    <property type="entry name" value="LEURICHRPT"/>
</dbReference>
<dbReference type="EMBL" id="JBBWWR010000011">
    <property type="protein sequence ID" value="KAK8960005.1"/>
    <property type="molecule type" value="Genomic_DNA"/>
</dbReference>
<proteinExistence type="predicted"/>
<dbReference type="Proteomes" id="UP001412067">
    <property type="component" value="Unassembled WGS sequence"/>
</dbReference>
<dbReference type="InterPro" id="IPR032675">
    <property type="entry name" value="LRR_dom_sf"/>
</dbReference>
<dbReference type="Gene3D" id="3.30.200.20">
    <property type="entry name" value="Phosphorylase Kinase, domain 1"/>
    <property type="match status" value="1"/>
</dbReference>
<dbReference type="InterPro" id="IPR000719">
    <property type="entry name" value="Prot_kinase_dom"/>
</dbReference>
<keyword evidence="9" id="KW-0732">Signal</keyword>
<dbReference type="InterPro" id="IPR003591">
    <property type="entry name" value="Leu-rich_rpt_typical-subtyp"/>
</dbReference>
<evidence type="ECO:0000256" key="6">
    <source>
        <dbReference type="ARBA" id="ARBA00023136"/>
    </source>
</evidence>
<dbReference type="InterPro" id="IPR050994">
    <property type="entry name" value="At_inactive_RLKs"/>
</dbReference>
<sequence>MSTMIPPLFSFFFFLLPLLPCSAFPFINDDILGLIVFKAALKDPHSNLASWSEDDDSPCNWAGVKCDPITNKVSELSLDGFSLSGNLGLGLLQLHSLRRLSLSRNNLSGDLNADLLLRLESIRSVDLSRNSFSGSIPDGFFQQCRSLSFLSLANNQFFGNIPDNVSSCSTLTALNLSSNRLSGSLPGEIWSLNALRLLDLSHNSLTGEIPAGINHMFNLRSVNLRGNQLSGKLPEDFGYCFLLKSIDIGENLLSGNLPSSLPRLSGCTSLRFGSNFFTGEVPYWIGEMKSLQVLDLSRNQFSGWLPSSIGNLQALEKLNLSECRLIGSLPESIGSCKSLLDVDLSHNSLSGIELQELELNSIPIPAGIGIEFNFNSAVRLNAGILSQELELAIPMFGCSIPSSFGELKALEVLDFTGNQFSGSIPSEIGAAISLKALILKRNSLSGAIPADIGRCALLSSLIHKPRLYLGQLDLLSCGNVKLGWDLSENNLTSSIPSTISSLVNIKTVDLSFNKLTGTLPKQLGNLPHLLSFNISHNNFNGDLPTGNFFNTIPPSSVSDNPNLCGAAVNRSCPAFLPKPIVLNPNSSYFNPSSPSSLPIGNLHHKKTILSISCLIAIAAAAIIAVGVVTITVLNRRFQPSASHPCPAPQFSEEFLSQAPPTDANSGKLIMFSGENPEFSAGSQALLNKDSEIGRGGFGAVYKITFGGNGRPVAIKKLNVSRLVKSQEEFEREVKKLGNTQHQNLVKLEGYYWSPSLQLLIYEYATGGSLYSLLHESMESSSLSWLQRFHIVFGIAKSLRYLHSHGLIHYNLKSSNVMLDSCGDPKVGDYGLAKLLPVIDRNALSGKTQSALGYMAPEFGCRNVRINEKCDVYGFGVLVLEIVTGRKPVEYTEDDVVVLCDVLREALDEERVEEYMDGRLCGKFPMGEMISMIKLGLICTSQVPSSRPDMAEVVSILELIRYPQGSPEEVWS</sequence>
<evidence type="ECO:0000256" key="2">
    <source>
        <dbReference type="ARBA" id="ARBA00022614"/>
    </source>
</evidence>